<sequence>MAMNAQSGGQQLPCGRYVEDIAVHLDHGGSDAHSRTCEHCLVARESLGRLAVATQLLRDDPAAPPPNLLDRIMSAVRAEFRSSDALPLPTPSGPSQVAHAAVAAVLRYAADGVAGVWSRHCRITPVTENGPEVRVEMSLSVRVDGPPIAEVVAEVRRRLVAALSGQVGLVATVVDVVVADVWSQEDA</sequence>
<organism evidence="1 2">
    <name type="scientific">Pseudonocardia benzenivorans</name>
    <dbReference type="NCBI Taxonomy" id="228005"/>
    <lineage>
        <taxon>Bacteria</taxon>
        <taxon>Bacillati</taxon>
        <taxon>Actinomycetota</taxon>
        <taxon>Actinomycetes</taxon>
        <taxon>Pseudonocardiales</taxon>
        <taxon>Pseudonocardiaceae</taxon>
        <taxon>Pseudonocardia</taxon>
    </lineage>
</organism>
<dbReference type="RefSeq" id="WP_346091007.1">
    <property type="nucleotide sequence ID" value="NZ_BAABKS010000017.1"/>
</dbReference>
<dbReference type="EMBL" id="JBHTMB010000012">
    <property type="protein sequence ID" value="MFD1232039.1"/>
    <property type="molecule type" value="Genomic_DNA"/>
</dbReference>
<name>A0ABW3VDC7_9PSEU</name>
<keyword evidence="2" id="KW-1185">Reference proteome</keyword>
<proteinExistence type="predicted"/>
<gene>
    <name evidence="1" type="ORF">ACFQ34_01965</name>
</gene>
<evidence type="ECO:0000313" key="1">
    <source>
        <dbReference type="EMBL" id="MFD1232039.1"/>
    </source>
</evidence>
<dbReference type="Proteomes" id="UP001597182">
    <property type="component" value="Unassembled WGS sequence"/>
</dbReference>
<evidence type="ECO:0000313" key="2">
    <source>
        <dbReference type="Proteomes" id="UP001597182"/>
    </source>
</evidence>
<protein>
    <submittedName>
        <fullName evidence="1">Asp23/Gls24 family envelope stress response protein</fullName>
    </submittedName>
</protein>
<reference evidence="2" key="1">
    <citation type="journal article" date="2019" name="Int. J. Syst. Evol. Microbiol.">
        <title>The Global Catalogue of Microorganisms (GCM) 10K type strain sequencing project: providing services to taxonomists for standard genome sequencing and annotation.</title>
        <authorList>
            <consortium name="The Broad Institute Genomics Platform"/>
            <consortium name="The Broad Institute Genome Sequencing Center for Infectious Disease"/>
            <person name="Wu L."/>
            <person name="Ma J."/>
        </authorList>
    </citation>
    <scope>NUCLEOTIDE SEQUENCE [LARGE SCALE GENOMIC DNA]</scope>
    <source>
        <strain evidence="2">CCUG 49018</strain>
    </source>
</reference>
<comment type="caution">
    <text evidence="1">The sequence shown here is derived from an EMBL/GenBank/DDBJ whole genome shotgun (WGS) entry which is preliminary data.</text>
</comment>
<accession>A0ABW3VDC7</accession>